<comment type="catalytic activity">
    <reaction evidence="7 8">
        <text>tRNA(Gly) + glycine + ATP = glycyl-tRNA(Gly) + AMP + diphosphate</text>
        <dbReference type="Rhea" id="RHEA:16013"/>
        <dbReference type="Rhea" id="RHEA-COMP:9664"/>
        <dbReference type="Rhea" id="RHEA-COMP:9683"/>
        <dbReference type="ChEBI" id="CHEBI:30616"/>
        <dbReference type="ChEBI" id="CHEBI:33019"/>
        <dbReference type="ChEBI" id="CHEBI:57305"/>
        <dbReference type="ChEBI" id="CHEBI:78442"/>
        <dbReference type="ChEBI" id="CHEBI:78522"/>
        <dbReference type="ChEBI" id="CHEBI:456215"/>
        <dbReference type="EC" id="6.1.1.14"/>
    </reaction>
</comment>
<dbReference type="HOGENOM" id="CLU_007220_2_2_0"/>
<sequence>MATLLFEIGTEELPSWYVTQGREALELLTRERLEAAGLAYEGLKGFATPRRLAVQVAGLADTSPVRELLQRGPAASAAFDASGAPTKAAVGFARANGVDPSELFVQETEKGAYVFFRKRVGGEAARDLLPPLLAALVRDLPAPRKMRWGEVETPFLRPVAWLVALLDDAVLPVTAAGVTAGRTTRGHRFLREAPVALEHAEAYEGALERAAVIADPEKRRAATLRAACEAAQQGGLELVCDPELLDEVANLIEIPVAILGSFDERYLSLPDEVLATTMIHHQRFFPTRRPGGSLAPSFVGVSNNDVPDKAVVRRGYEGALNPRLFDASFFWEADRSRSLSQHAWGLSGIGFHKGLGTVADKVARTHVAATALAKLVGLEEPERAALEGALPVFKADLSTQMVGELPELEGVIGRAYALAEGYPPEVAAVLEHGVRPVKAGGPLPSSRAGAVLALADRLDKLLGFFALKQRPSGSADPFGLRRDALAVARILNAQGWRVPLGEFVRTAAAGLAEAKKPPLTDEVIAEVEAFIWDRVTGLLEAEGVRPALARAVIADGPPVITAARRAHLLRALSADPEFAQLLQLYKRAANLAKQGAEDADINPKRFSSPYEAPLYDAIPPAKAALGELLAAVRSRLAPWDLGEGPAQGVGPLTGLAAVLALKKPLDAFLDNVLVMVEDEAVRRNRLALLGEVSASLRELGRLEVLEGLSG</sequence>
<dbReference type="Proteomes" id="UP000000379">
    <property type="component" value="Chromosome"/>
</dbReference>
<dbReference type="PANTHER" id="PTHR30075">
    <property type="entry name" value="GLYCYL-TRNA SYNTHETASE"/>
    <property type="match status" value="1"/>
</dbReference>
<keyword evidence="4 8" id="KW-0067">ATP-binding</keyword>
<evidence type="ECO:0000256" key="7">
    <source>
        <dbReference type="ARBA" id="ARBA00047937"/>
    </source>
</evidence>
<dbReference type="PROSITE" id="PS50861">
    <property type="entry name" value="AA_TRNA_LIGASE_II_GLYAB"/>
    <property type="match status" value="1"/>
</dbReference>
<dbReference type="RefSeq" id="WP_013178689.1">
    <property type="nucleotide sequence ID" value="NC_014221.1"/>
</dbReference>
<evidence type="ECO:0000313" key="9">
    <source>
        <dbReference type="EMBL" id="ADI15325.1"/>
    </source>
</evidence>
<dbReference type="eggNOG" id="COG0751">
    <property type="taxonomic scope" value="Bacteria"/>
</dbReference>
<keyword evidence="8" id="KW-0963">Cytoplasm</keyword>
<keyword evidence="6 8" id="KW-0030">Aminoacyl-tRNA synthetase</keyword>
<proteinExistence type="inferred from homology"/>
<dbReference type="EC" id="6.1.1.14" evidence="8"/>
<dbReference type="SUPFAM" id="SSF109604">
    <property type="entry name" value="HD-domain/PDEase-like"/>
    <property type="match status" value="1"/>
</dbReference>
<comment type="similarity">
    <text evidence="1 8">Belongs to the class-II aminoacyl-tRNA synthetase family.</text>
</comment>
<comment type="subcellular location">
    <subcellularLocation>
        <location evidence="8">Cytoplasm</location>
    </subcellularLocation>
</comment>
<evidence type="ECO:0000256" key="1">
    <source>
        <dbReference type="ARBA" id="ARBA00008226"/>
    </source>
</evidence>
<accession>D7CRZ7</accession>
<dbReference type="GO" id="GO:0005829">
    <property type="term" value="C:cytosol"/>
    <property type="evidence" value="ECO:0007669"/>
    <property type="project" value="TreeGrafter"/>
</dbReference>
<dbReference type="PRINTS" id="PR01045">
    <property type="entry name" value="TRNASYNTHGB"/>
</dbReference>
<protein>
    <recommendedName>
        <fullName evidence="8">Glycine--tRNA ligase beta subunit</fullName>
        <ecNumber evidence="8">6.1.1.14</ecNumber>
    </recommendedName>
    <alternativeName>
        <fullName evidence="8">Glycyl-tRNA synthetase beta subunit</fullName>
        <shortName evidence="8">GlyRS</shortName>
    </alternativeName>
</protein>
<dbReference type="STRING" id="649638.Trad_2214"/>
<dbReference type="InterPro" id="IPR015944">
    <property type="entry name" value="Gly-tRNA-synth_bsu"/>
</dbReference>
<dbReference type="GO" id="GO:0006426">
    <property type="term" value="P:glycyl-tRNA aminoacylation"/>
    <property type="evidence" value="ECO:0007669"/>
    <property type="project" value="UniProtKB-UniRule"/>
</dbReference>
<keyword evidence="5 8" id="KW-0648">Protein biosynthesis</keyword>
<dbReference type="EMBL" id="CP002049">
    <property type="protein sequence ID" value="ADI15325.1"/>
    <property type="molecule type" value="Genomic_DNA"/>
</dbReference>
<dbReference type="AlphaFoldDB" id="D7CRZ7"/>
<evidence type="ECO:0000256" key="3">
    <source>
        <dbReference type="ARBA" id="ARBA00022741"/>
    </source>
</evidence>
<dbReference type="Pfam" id="PF02092">
    <property type="entry name" value="tRNA_synt_2f"/>
    <property type="match status" value="1"/>
</dbReference>
<evidence type="ECO:0000256" key="5">
    <source>
        <dbReference type="ARBA" id="ARBA00022917"/>
    </source>
</evidence>
<evidence type="ECO:0000256" key="2">
    <source>
        <dbReference type="ARBA" id="ARBA00022598"/>
    </source>
</evidence>
<name>D7CRZ7_TRURR</name>
<reference evidence="9 10" key="2">
    <citation type="journal article" date="2011" name="Stand. Genomic Sci.">
        <title>Complete genome sequence of Truepera radiovictrix type strain (RQ-24).</title>
        <authorList>
            <person name="Ivanova N."/>
            <person name="Rohde C."/>
            <person name="Munk C."/>
            <person name="Nolan M."/>
            <person name="Lucas S."/>
            <person name="Del Rio T.G."/>
            <person name="Tice H."/>
            <person name="Deshpande S."/>
            <person name="Cheng J.F."/>
            <person name="Tapia R."/>
            <person name="Han C."/>
            <person name="Goodwin L."/>
            <person name="Pitluck S."/>
            <person name="Liolios K."/>
            <person name="Mavromatis K."/>
            <person name="Mikhailova N."/>
            <person name="Pati A."/>
            <person name="Chen A."/>
            <person name="Palaniappan K."/>
            <person name="Land M."/>
            <person name="Hauser L."/>
            <person name="Chang Y.J."/>
            <person name="Jeffries C.D."/>
            <person name="Brambilla E."/>
            <person name="Rohde M."/>
            <person name="Goker M."/>
            <person name="Tindall B.J."/>
            <person name="Woyke T."/>
            <person name="Bristow J."/>
            <person name="Eisen J.A."/>
            <person name="Markowitz V."/>
            <person name="Hugenholtz P."/>
            <person name="Kyrpides N.C."/>
            <person name="Klenk H.P."/>
            <person name="Lapidus A."/>
        </authorList>
    </citation>
    <scope>NUCLEOTIDE SEQUENCE [LARGE SCALE GENOMIC DNA]</scope>
    <source>
        <strain evidence="10">DSM 17093 / CIP 108686 / LMG 22925 / RQ-24</strain>
    </source>
</reference>
<dbReference type="InterPro" id="IPR006194">
    <property type="entry name" value="Gly-tRNA-synth_heterodimer"/>
</dbReference>
<organism evidence="9 10">
    <name type="scientific">Truepera radiovictrix (strain DSM 17093 / CIP 108686 / LMG 22925 / RQ-24)</name>
    <dbReference type="NCBI Taxonomy" id="649638"/>
    <lineage>
        <taxon>Bacteria</taxon>
        <taxon>Thermotogati</taxon>
        <taxon>Deinococcota</taxon>
        <taxon>Deinococci</taxon>
        <taxon>Trueperales</taxon>
        <taxon>Trueperaceae</taxon>
        <taxon>Truepera</taxon>
    </lineage>
</organism>
<reference evidence="10" key="1">
    <citation type="submission" date="2010-05" db="EMBL/GenBank/DDBJ databases">
        <title>The complete genome of Truepera radiovictris DSM 17093.</title>
        <authorList>
            <consortium name="US DOE Joint Genome Institute (JGI-PGF)"/>
            <person name="Lucas S."/>
            <person name="Copeland A."/>
            <person name="Lapidus A."/>
            <person name="Glavina del Rio T."/>
            <person name="Dalin E."/>
            <person name="Tice H."/>
            <person name="Bruce D."/>
            <person name="Goodwin L."/>
            <person name="Pitluck S."/>
            <person name="Kyrpides N."/>
            <person name="Mavromatis K."/>
            <person name="Ovchinnikova G."/>
            <person name="Munk A.C."/>
            <person name="Detter J.C."/>
            <person name="Han C."/>
            <person name="Tapia R."/>
            <person name="Land M."/>
            <person name="Hauser L."/>
            <person name="Markowitz V."/>
            <person name="Cheng J.-F."/>
            <person name="Hugenholtz P."/>
            <person name="Woyke T."/>
            <person name="Wu D."/>
            <person name="Tindall B."/>
            <person name="Pomrenke H.G."/>
            <person name="Brambilla E."/>
            <person name="Klenk H.-P."/>
            <person name="Eisen J.A."/>
        </authorList>
    </citation>
    <scope>NUCLEOTIDE SEQUENCE [LARGE SCALE GENOMIC DNA]</scope>
    <source>
        <strain evidence="10">DSM 17093 / CIP 108686 / LMG 22925 / RQ-24</strain>
    </source>
</reference>
<dbReference type="GO" id="GO:0005524">
    <property type="term" value="F:ATP binding"/>
    <property type="evidence" value="ECO:0007669"/>
    <property type="project" value="UniProtKB-UniRule"/>
</dbReference>
<dbReference type="KEGG" id="tra:Trad_2214"/>
<evidence type="ECO:0000256" key="8">
    <source>
        <dbReference type="HAMAP-Rule" id="MF_00255"/>
    </source>
</evidence>
<dbReference type="GO" id="GO:0004820">
    <property type="term" value="F:glycine-tRNA ligase activity"/>
    <property type="evidence" value="ECO:0007669"/>
    <property type="project" value="UniProtKB-UniRule"/>
</dbReference>
<dbReference type="HAMAP" id="MF_00255">
    <property type="entry name" value="Gly_tRNA_synth_beta"/>
    <property type="match status" value="1"/>
</dbReference>
<keyword evidence="2 8" id="KW-0436">Ligase</keyword>
<evidence type="ECO:0000256" key="4">
    <source>
        <dbReference type="ARBA" id="ARBA00022840"/>
    </source>
</evidence>
<evidence type="ECO:0000256" key="6">
    <source>
        <dbReference type="ARBA" id="ARBA00023146"/>
    </source>
</evidence>
<dbReference type="NCBIfam" id="TIGR00211">
    <property type="entry name" value="glyS"/>
    <property type="match status" value="1"/>
</dbReference>
<keyword evidence="3 8" id="KW-0547">Nucleotide-binding</keyword>
<comment type="subunit">
    <text evidence="8">Tetramer of two alpha and two beta subunits.</text>
</comment>
<keyword evidence="10" id="KW-1185">Reference proteome</keyword>
<gene>
    <name evidence="8" type="primary">glyS</name>
    <name evidence="9" type="ordered locus">Trad_2214</name>
</gene>
<evidence type="ECO:0000313" key="10">
    <source>
        <dbReference type="Proteomes" id="UP000000379"/>
    </source>
</evidence>
<dbReference type="PANTHER" id="PTHR30075:SF2">
    <property type="entry name" value="GLYCINE--TRNA LIGASE, CHLOROPLASTIC_MITOCHONDRIAL 2"/>
    <property type="match status" value="1"/>
</dbReference>